<dbReference type="PANTHER" id="PTHR46281:SF8">
    <property type="entry name" value="CYTOCHROME C OXIDASE SUBUNIT 12, MITOCHONDRIAL"/>
    <property type="match status" value="1"/>
</dbReference>
<evidence type="ECO:0000256" key="4">
    <source>
        <dbReference type="SAM" id="MobiDB-lite"/>
    </source>
</evidence>
<dbReference type="PROSITE" id="PS51808">
    <property type="entry name" value="CHCH"/>
    <property type="match status" value="1"/>
</dbReference>
<dbReference type="SUPFAM" id="SSF47694">
    <property type="entry name" value="Cytochrome c oxidase subunit h"/>
    <property type="match status" value="1"/>
</dbReference>
<dbReference type="CDD" id="cd00926">
    <property type="entry name" value="Cyt_c_Oxidase_VIb"/>
    <property type="match status" value="1"/>
</dbReference>
<evidence type="ECO:0000313" key="5">
    <source>
        <dbReference type="EMBL" id="OUZ99189.1"/>
    </source>
</evidence>
<evidence type="ECO:0000313" key="6">
    <source>
        <dbReference type="Proteomes" id="UP000195402"/>
    </source>
</evidence>
<evidence type="ECO:0000256" key="2">
    <source>
        <dbReference type="ARBA" id="ARBA00023128"/>
    </source>
</evidence>
<sequence>MSESNLDPLGKMRARDVNRVAKGQQAPRPPHEPRSISQAPPQPPNNTPIINVDEMKTAPFDYRFPTTNQTRHCYTRYIEFHKCTRAKGADAPECEKFARYYRSLCPSEWIETWNEQLELGIFPGPL</sequence>
<accession>A0A200PLW7</accession>
<comment type="caution">
    <text evidence="5">The sequence shown here is derived from an EMBL/GenBank/DDBJ whole genome shotgun (WGS) entry which is preliminary data.</text>
</comment>
<dbReference type="PANTHER" id="PTHR46281">
    <property type="entry name" value="CYTOCHROME C OXIDASE SUBUNIT 6B"/>
    <property type="match status" value="1"/>
</dbReference>
<dbReference type="EMBL" id="MVGT01004529">
    <property type="protein sequence ID" value="OUZ99189.1"/>
    <property type="molecule type" value="Genomic_DNA"/>
</dbReference>
<dbReference type="Proteomes" id="UP000195402">
    <property type="component" value="Unassembled WGS sequence"/>
</dbReference>
<dbReference type="FunFam" id="1.10.10.140:FF:000001">
    <property type="entry name" value="Cytochrome c oxidase subunit 6B1"/>
    <property type="match status" value="1"/>
</dbReference>
<dbReference type="OrthoDB" id="1107506at2759"/>
<evidence type="ECO:0000256" key="3">
    <source>
        <dbReference type="ARBA" id="ARBA00023157"/>
    </source>
</evidence>
<dbReference type="InterPro" id="IPR003213">
    <property type="entry name" value="Cyt_c_oxidase_su6B"/>
</dbReference>
<keyword evidence="2" id="KW-0496">Mitochondrion</keyword>
<dbReference type="STRING" id="56857.A0A200PLW7"/>
<feature type="region of interest" description="Disordered" evidence="4">
    <location>
        <begin position="1"/>
        <end position="50"/>
    </location>
</feature>
<organism evidence="5 6">
    <name type="scientific">Macleaya cordata</name>
    <name type="common">Five-seeded plume-poppy</name>
    <name type="synonym">Bocconia cordata</name>
    <dbReference type="NCBI Taxonomy" id="56857"/>
    <lineage>
        <taxon>Eukaryota</taxon>
        <taxon>Viridiplantae</taxon>
        <taxon>Streptophyta</taxon>
        <taxon>Embryophyta</taxon>
        <taxon>Tracheophyta</taxon>
        <taxon>Spermatophyta</taxon>
        <taxon>Magnoliopsida</taxon>
        <taxon>Ranunculales</taxon>
        <taxon>Papaveraceae</taxon>
        <taxon>Papaveroideae</taxon>
        <taxon>Macleaya</taxon>
    </lineage>
</organism>
<comment type="subcellular location">
    <subcellularLocation>
        <location evidence="1">Mitochondrion</location>
    </subcellularLocation>
</comment>
<keyword evidence="3" id="KW-1015">Disulfide bond</keyword>
<keyword evidence="6" id="KW-1185">Reference proteome</keyword>
<dbReference type="InParanoid" id="A0A200PLW7"/>
<name>A0A200PLW7_MACCD</name>
<dbReference type="GO" id="GO:0005739">
    <property type="term" value="C:mitochondrion"/>
    <property type="evidence" value="ECO:0007669"/>
    <property type="project" value="UniProtKB-SubCell"/>
</dbReference>
<protein>
    <submittedName>
        <fullName evidence="5">Cytochrome c oxidase</fullName>
    </submittedName>
</protein>
<evidence type="ECO:0000256" key="1">
    <source>
        <dbReference type="ARBA" id="ARBA00004173"/>
    </source>
</evidence>
<proteinExistence type="predicted"/>
<gene>
    <name evidence="5" type="ORF">BVC80_8605g8</name>
</gene>
<dbReference type="Gene3D" id="1.10.10.140">
    <property type="entry name" value="Cytochrome c oxidase, subunit VIb"/>
    <property type="match status" value="1"/>
</dbReference>
<reference evidence="5 6" key="1">
    <citation type="journal article" date="2017" name="Mol. Plant">
        <title>The Genome of Medicinal Plant Macleaya cordata Provides New Insights into Benzylisoquinoline Alkaloids Metabolism.</title>
        <authorList>
            <person name="Liu X."/>
            <person name="Liu Y."/>
            <person name="Huang P."/>
            <person name="Ma Y."/>
            <person name="Qing Z."/>
            <person name="Tang Q."/>
            <person name="Cao H."/>
            <person name="Cheng P."/>
            <person name="Zheng Y."/>
            <person name="Yuan Z."/>
            <person name="Zhou Y."/>
            <person name="Liu J."/>
            <person name="Tang Z."/>
            <person name="Zhuo Y."/>
            <person name="Zhang Y."/>
            <person name="Yu L."/>
            <person name="Huang J."/>
            <person name="Yang P."/>
            <person name="Peng Q."/>
            <person name="Zhang J."/>
            <person name="Jiang W."/>
            <person name="Zhang Z."/>
            <person name="Lin K."/>
            <person name="Ro D.K."/>
            <person name="Chen X."/>
            <person name="Xiong X."/>
            <person name="Shang Y."/>
            <person name="Huang S."/>
            <person name="Zeng J."/>
        </authorList>
    </citation>
    <scope>NUCLEOTIDE SEQUENCE [LARGE SCALE GENOMIC DNA]</scope>
    <source>
        <strain evidence="6">cv. BLH2017</strain>
        <tissue evidence="5">Root</tissue>
    </source>
</reference>
<dbReference type="InterPro" id="IPR048280">
    <property type="entry name" value="COX6B-like"/>
</dbReference>
<dbReference type="GO" id="GO:0045277">
    <property type="term" value="C:respiratory chain complex IV"/>
    <property type="evidence" value="ECO:0007669"/>
    <property type="project" value="InterPro"/>
</dbReference>
<dbReference type="Pfam" id="PF02297">
    <property type="entry name" value="COX6B"/>
    <property type="match status" value="1"/>
</dbReference>
<dbReference type="InterPro" id="IPR036549">
    <property type="entry name" value="CX6/COA6-like_sf"/>
</dbReference>
<dbReference type="OMA" id="ETRHCFN"/>
<dbReference type="AlphaFoldDB" id="A0A200PLW7"/>